<dbReference type="InterPro" id="IPR051313">
    <property type="entry name" value="Bact_iron-sidero_bind"/>
</dbReference>
<evidence type="ECO:0000313" key="9">
    <source>
        <dbReference type="Proteomes" id="UP000184600"/>
    </source>
</evidence>
<dbReference type="STRING" id="1117707.VQ7734_05047"/>
<proteinExistence type="inferred from homology"/>
<evidence type="ECO:0000256" key="6">
    <source>
        <dbReference type="SAM" id="SignalP"/>
    </source>
</evidence>
<evidence type="ECO:0000313" key="8">
    <source>
        <dbReference type="EMBL" id="SHO59267.1"/>
    </source>
</evidence>
<evidence type="ECO:0000256" key="2">
    <source>
        <dbReference type="ARBA" id="ARBA00008814"/>
    </source>
</evidence>
<feature type="domain" description="Fe/B12 periplasmic-binding" evidence="7">
    <location>
        <begin position="55"/>
        <end position="317"/>
    </location>
</feature>
<accession>A0A1M7Z2T5</accession>
<reference evidence="9" key="1">
    <citation type="submission" date="2016-12" db="EMBL/GenBank/DDBJ databases">
        <authorList>
            <person name="Rodrigo-Torres L."/>
            <person name="Arahal R.D."/>
            <person name="Lucena T."/>
        </authorList>
    </citation>
    <scope>NUCLEOTIDE SEQUENCE [LARGE SCALE GENOMIC DNA]</scope>
</reference>
<dbReference type="GO" id="GO:1901678">
    <property type="term" value="P:iron coordination entity transport"/>
    <property type="evidence" value="ECO:0007669"/>
    <property type="project" value="UniProtKB-ARBA"/>
</dbReference>
<keyword evidence="3" id="KW-0813">Transport</keyword>
<dbReference type="PROSITE" id="PS50983">
    <property type="entry name" value="FE_B12_PBP"/>
    <property type="match status" value="1"/>
</dbReference>
<dbReference type="PANTHER" id="PTHR30532">
    <property type="entry name" value="IRON III DICITRATE-BINDING PERIPLASMIC PROTEIN"/>
    <property type="match status" value="1"/>
</dbReference>
<dbReference type="GO" id="GO:0030288">
    <property type="term" value="C:outer membrane-bounded periplasmic space"/>
    <property type="evidence" value="ECO:0007669"/>
    <property type="project" value="TreeGrafter"/>
</dbReference>
<keyword evidence="9" id="KW-1185">Reference proteome</keyword>
<dbReference type="InterPro" id="IPR002491">
    <property type="entry name" value="ABC_transptr_periplasmic_BD"/>
</dbReference>
<evidence type="ECO:0000256" key="1">
    <source>
        <dbReference type="ARBA" id="ARBA00004196"/>
    </source>
</evidence>
<feature type="signal peptide" evidence="6">
    <location>
        <begin position="1"/>
        <end position="30"/>
    </location>
</feature>
<evidence type="ECO:0000256" key="4">
    <source>
        <dbReference type="ARBA" id="ARBA00022496"/>
    </source>
</evidence>
<comment type="subcellular location">
    <subcellularLocation>
        <location evidence="1">Cell envelope</location>
    </subcellularLocation>
</comment>
<dbReference type="Pfam" id="PF01497">
    <property type="entry name" value="Peripla_BP_2"/>
    <property type="match status" value="1"/>
</dbReference>
<evidence type="ECO:0000259" key="7">
    <source>
        <dbReference type="PROSITE" id="PS50983"/>
    </source>
</evidence>
<name>A0A1M7Z2T5_9VIBR</name>
<feature type="chain" id="PRO_5012139018" evidence="6">
    <location>
        <begin position="31"/>
        <end position="320"/>
    </location>
</feature>
<keyword evidence="4" id="KW-0406">Ion transport</keyword>
<gene>
    <name evidence="8" type="primary">yfiY_2</name>
    <name evidence="8" type="ORF">VQ7734_05047</name>
</gene>
<sequence length="320" mass="36089">MTSNRRLSGQFVVCLFAVCLMLISSVVTHAGATEQNIRQIHHAMGVTTLSGSVHRVVTLFQGATDTAVALGIQPVGVVDSWAEKPTYHYLRPQLAGVKHVGLETQPNLERIAALHPDLIIGSLSRHEKIYRQLSQIAPVVLTDNVYNFHHTLELVSMATGRNAQGKALWQQWQNRVAVFSSALSQKIPGWPLTAAILDVRADHLRLYLQDSFPGKVLEEIGFRFPLEKRHTWGVKLKTKESLPQVNADVFFVILHSDDQAVRKNYQRWRAHPLWKILKAPREGQVYPVDRVRWLLSGGILGANRILDQLSDRYQLQDEVP</sequence>
<dbReference type="PANTHER" id="PTHR30532:SF21">
    <property type="entry name" value="SIDEROPHORE-BINDING LIPOPROTEIN YFIY-RELATED"/>
    <property type="match status" value="1"/>
</dbReference>
<dbReference type="RefSeq" id="WP_073586671.1">
    <property type="nucleotide sequence ID" value="NZ_AP024897.1"/>
</dbReference>
<keyword evidence="8" id="KW-0449">Lipoprotein</keyword>
<dbReference type="SUPFAM" id="SSF53807">
    <property type="entry name" value="Helical backbone' metal receptor"/>
    <property type="match status" value="1"/>
</dbReference>
<dbReference type="Proteomes" id="UP000184600">
    <property type="component" value="Unassembled WGS sequence"/>
</dbReference>
<keyword evidence="5 6" id="KW-0732">Signal</keyword>
<dbReference type="Gene3D" id="3.40.50.1980">
    <property type="entry name" value="Nitrogenase molybdenum iron protein domain"/>
    <property type="match status" value="2"/>
</dbReference>
<keyword evidence="4" id="KW-0408">Iron</keyword>
<protein>
    <submittedName>
        <fullName evidence="8">Putative siderophore-binding lipoprotein YfiY</fullName>
    </submittedName>
</protein>
<evidence type="ECO:0000256" key="5">
    <source>
        <dbReference type="ARBA" id="ARBA00022729"/>
    </source>
</evidence>
<organism evidence="8 9">
    <name type="scientific">Vibrio quintilis</name>
    <dbReference type="NCBI Taxonomy" id="1117707"/>
    <lineage>
        <taxon>Bacteria</taxon>
        <taxon>Pseudomonadati</taxon>
        <taxon>Pseudomonadota</taxon>
        <taxon>Gammaproteobacteria</taxon>
        <taxon>Vibrionales</taxon>
        <taxon>Vibrionaceae</taxon>
        <taxon>Vibrio</taxon>
    </lineage>
</organism>
<evidence type="ECO:0000256" key="3">
    <source>
        <dbReference type="ARBA" id="ARBA00022448"/>
    </source>
</evidence>
<dbReference type="CDD" id="cd01146">
    <property type="entry name" value="FhuD"/>
    <property type="match status" value="1"/>
</dbReference>
<comment type="similarity">
    <text evidence="2">Belongs to the bacterial solute-binding protein 8 family.</text>
</comment>
<dbReference type="EMBL" id="FRFG01000109">
    <property type="protein sequence ID" value="SHO59267.1"/>
    <property type="molecule type" value="Genomic_DNA"/>
</dbReference>
<keyword evidence="4" id="KW-0410">Iron transport</keyword>
<dbReference type="AlphaFoldDB" id="A0A1M7Z2T5"/>